<dbReference type="EMBL" id="CP017717">
    <property type="protein sequence ID" value="AQZ62960.1"/>
    <property type="molecule type" value="Genomic_DNA"/>
</dbReference>
<gene>
    <name evidence="2" type="ORF">BKM31_17140</name>
</gene>
<dbReference type="AlphaFoldDB" id="A0A1U9ZYE7"/>
<dbReference type="PROSITE" id="PS50943">
    <property type="entry name" value="HTH_CROC1"/>
    <property type="match status" value="1"/>
</dbReference>
<dbReference type="Gene3D" id="1.10.260.40">
    <property type="entry name" value="lambda repressor-like DNA-binding domains"/>
    <property type="match status" value="1"/>
</dbReference>
<accession>A0A1U9ZYE7</accession>
<dbReference type="STRING" id="1909395.BKM31_17140"/>
<evidence type="ECO:0000313" key="3">
    <source>
        <dbReference type="Proteomes" id="UP000190797"/>
    </source>
</evidence>
<dbReference type="InterPro" id="IPR001387">
    <property type="entry name" value="Cro/C1-type_HTH"/>
</dbReference>
<proteinExistence type="predicted"/>
<evidence type="ECO:0000313" key="2">
    <source>
        <dbReference type="EMBL" id="AQZ62960.1"/>
    </source>
</evidence>
<dbReference type="Proteomes" id="UP000190797">
    <property type="component" value="Chromosome"/>
</dbReference>
<feature type="domain" description="HTH cro/C1-type" evidence="1">
    <location>
        <begin position="19"/>
        <end position="72"/>
    </location>
</feature>
<dbReference type="Pfam" id="PF13560">
    <property type="entry name" value="HTH_31"/>
    <property type="match status" value="1"/>
</dbReference>
<sequence length="294" mass="33252">MVSEHASPLLRRARLATELRRLREGARMTGQHVAIRLGWSTAKLSRLETGQTMPHPRDVQALLTCYETAPELAAPLLALADDSARLAWWHPFESELGPDYITYIGMEAEAKSMCTWHPTLVPGILQTAAYARAVIGSHWEGSSTSQWVERRVGVRLRRQAVLHRPSPLALSAVIDESVLLRRYGDDALMYDQLLHLARLSELDHIDLRILPQTEPAACVPYVIMDFPAWDVLGPLHDDVVHIETLHGSAIETDEWIVLQYSKDFRRLHQHVLSPAESHALIRRTAELYRQKAHG</sequence>
<reference evidence="3" key="1">
    <citation type="journal article" date="2017" name="Med. Chem. Commun.">
        <title>Nonomuraea sp. ATCC 55076 harbours the largest actinomycete chromosome to date and the kistamicin biosynthetic gene cluster.</title>
        <authorList>
            <person name="Nazari B."/>
            <person name="Forneris C.C."/>
            <person name="Gibson M.I."/>
            <person name="Moon K."/>
            <person name="Schramma K.R."/>
            <person name="Seyedsayamdost M.R."/>
        </authorList>
    </citation>
    <scope>NUCLEOTIDE SEQUENCE [LARGE SCALE GENOMIC DNA]</scope>
    <source>
        <strain evidence="3">ATCC 55076</strain>
    </source>
</reference>
<organism evidence="2 3">
    <name type="scientific">[Actinomadura] parvosata subsp. kistnae</name>
    <dbReference type="NCBI Taxonomy" id="1909395"/>
    <lineage>
        <taxon>Bacteria</taxon>
        <taxon>Bacillati</taxon>
        <taxon>Actinomycetota</taxon>
        <taxon>Actinomycetes</taxon>
        <taxon>Streptosporangiales</taxon>
        <taxon>Streptosporangiaceae</taxon>
        <taxon>Nonomuraea</taxon>
    </lineage>
</organism>
<dbReference type="InterPro" id="IPR010982">
    <property type="entry name" value="Lambda_DNA-bd_dom_sf"/>
</dbReference>
<dbReference type="CDD" id="cd00093">
    <property type="entry name" value="HTH_XRE"/>
    <property type="match status" value="1"/>
</dbReference>
<dbReference type="SMART" id="SM00530">
    <property type="entry name" value="HTH_XRE"/>
    <property type="match status" value="1"/>
</dbReference>
<dbReference type="Pfam" id="PF19054">
    <property type="entry name" value="DUF5753"/>
    <property type="match status" value="1"/>
</dbReference>
<dbReference type="RefSeq" id="WP_080039151.1">
    <property type="nucleotide sequence ID" value="NZ_CP017717.1"/>
</dbReference>
<name>A0A1U9ZYE7_9ACTN</name>
<dbReference type="KEGG" id="noa:BKM31_17140"/>
<dbReference type="GO" id="GO:0003677">
    <property type="term" value="F:DNA binding"/>
    <property type="evidence" value="ECO:0007669"/>
    <property type="project" value="InterPro"/>
</dbReference>
<protein>
    <recommendedName>
        <fullName evidence="1">HTH cro/C1-type domain-containing protein</fullName>
    </recommendedName>
</protein>
<dbReference type="OrthoDB" id="5177725at2"/>
<dbReference type="SUPFAM" id="SSF47413">
    <property type="entry name" value="lambda repressor-like DNA-binding domains"/>
    <property type="match status" value="1"/>
</dbReference>
<keyword evidence="3" id="KW-1185">Reference proteome</keyword>
<dbReference type="InterPro" id="IPR043917">
    <property type="entry name" value="DUF5753"/>
</dbReference>
<evidence type="ECO:0000259" key="1">
    <source>
        <dbReference type="PROSITE" id="PS50943"/>
    </source>
</evidence>